<evidence type="ECO:0000256" key="1">
    <source>
        <dbReference type="SAM" id="MobiDB-lite"/>
    </source>
</evidence>
<proteinExistence type="predicted"/>
<name>A0A511N937_DEIC1</name>
<dbReference type="AlphaFoldDB" id="A0A511N937"/>
<gene>
    <name evidence="2" type="ORF">DC3_49890</name>
</gene>
<sequence length="534" mass="62145">MEPTLKDMQEVMGRWWMLQGFSEENVQLTLQVYENLFQSSGGQIHPLAEWFPPARASLWVMDHAKQVPAENLTHLLYHPELPIVPDRSARLLRWEMENADDEGTVFRMALPEDPVLAQELQHFREARDAYLEKLRNLLWQERIIHIRSQTGGGYYRLPPRLPGWLKDHYDFPTRTAKDPYLKVLSARPYQMIDRAMRSAEGWSLQDLPRYPQTVTHGLQLEYQQDGLKLADLEGLIHTLDPRTGDVWRLLLALALEEGQSGIYRTLTLDLRELGKAMGFKPHPRGGFRPQQLQEIAQALGHLERLWMTITPEARTLEADTGQHKRVYRSLKDQKTMRVLAVMEKDQPRELEGEVFYLRWHLALGEWARLFEKSYARIFRSLLELPSRPASALWAKQIGTELAYLYREDRQPEPDRPDLRRKQKTLTIQRLLERSCLLHETELLHGQGHHSRAVKRFEQALDLLAYHGVHQGWHYHPEDAARIDDQTGKPGAYRVWLNSRVLVEAPLSLLNDLPAPIKRSRGPRAERPSAKRAVP</sequence>
<evidence type="ECO:0000313" key="2">
    <source>
        <dbReference type="EMBL" id="GEM49354.1"/>
    </source>
</evidence>
<reference evidence="2 3" key="1">
    <citation type="submission" date="2019-07" db="EMBL/GenBank/DDBJ databases">
        <title>Whole genome shotgun sequence of Deinococcus cellulosilyticus NBRC 106333.</title>
        <authorList>
            <person name="Hosoyama A."/>
            <person name="Uohara A."/>
            <person name="Ohji S."/>
            <person name="Ichikawa N."/>
        </authorList>
    </citation>
    <scope>NUCLEOTIDE SEQUENCE [LARGE SCALE GENOMIC DNA]</scope>
    <source>
        <strain evidence="2 3">NBRC 106333</strain>
    </source>
</reference>
<keyword evidence="3" id="KW-1185">Reference proteome</keyword>
<dbReference type="RefSeq" id="WP_146889759.1">
    <property type="nucleotide sequence ID" value="NZ_BJXB01000033.1"/>
</dbReference>
<organism evidence="2 3">
    <name type="scientific">Deinococcus cellulosilyticus (strain DSM 18568 / NBRC 106333 / KACC 11606 / 5516J-15)</name>
    <dbReference type="NCBI Taxonomy" id="1223518"/>
    <lineage>
        <taxon>Bacteria</taxon>
        <taxon>Thermotogati</taxon>
        <taxon>Deinococcota</taxon>
        <taxon>Deinococci</taxon>
        <taxon>Deinococcales</taxon>
        <taxon>Deinococcaceae</taxon>
        <taxon>Deinococcus</taxon>
    </lineage>
</organism>
<feature type="region of interest" description="Disordered" evidence="1">
    <location>
        <begin position="512"/>
        <end position="534"/>
    </location>
</feature>
<accession>A0A511N937</accession>
<dbReference type="OrthoDB" id="54697at2"/>
<dbReference type="Proteomes" id="UP000321306">
    <property type="component" value="Unassembled WGS sequence"/>
</dbReference>
<protein>
    <submittedName>
        <fullName evidence="2">Uncharacterized protein</fullName>
    </submittedName>
</protein>
<evidence type="ECO:0000313" key="3">
    <source>
        <dbReference type="Proteomes" id="UP000321306"/>
    </source>
</evidence>
<dbReference type="EMBL" id="BJXB01000033">
    <property type="protein sequence ID" value="GEM49354.1"/>
    <property type="molecule type" value="Genomic_DNA"/>
</dbReference>
<comment type="caution">
    <text evidence="2">The sequence shown here is derived from an EMBL/GenBank/DDBJ whole genome shotgun (WGS) entry which is preliminary data.</text>
</comment>